<keyword evidence="3" id="KW-1185">Reference proteome</keyword>
<dbReference type="AlphaFoldDB" id="A0A9W4DMH1"/>
<evidence type="ECO:0000313" key="2">
    <source>
        <dbReference type="EMBL" id="CAG6392874.1"/>
    </source>
</evidence>
<evidence type="ECO:0000256" key="1">
    <source>
        <dbReference type="SAM" id="MobiDB-lite"/>
    </source>
</evidence>
<protein>
    <submittedName>
        <fullName evidence="2">Uncharacterized protein</fullName>
    </submittedName>
</protein>
<feature type="region of interest" description="Disordered" evidence="1">
    <location>
        <begin position="103"/>
        <end position="148"/>
    </location>
</feature>
<dbReference type="EMBL" id="CAJSLV010000047">
    <property type="protein sequence ID" value="CAG6392874.1"/>
    <property type="molecule type" value="Genomic_DNA"/>
</dbReference>
<dbReference type="Proteomes" id="UP001152519">
    <property type="component" value="Unassembled WGS sequence"/>
</dbReference>
<gene>
    <name evidence="2" type="ORF">SCOCK_190042</name>
</gene>
<name>A0A9W4DMH1_9ACTN</name>
<comment type="caution">
    <text evidence="2">The sequence shown here is derived from an EMBL/GenBank/DDBJ whole genome shotgun (WGS) entry which is preliminary data.</text>
</comment>
<evidence type="ECO:0000313" key="3">
    <source>
        <dbReference type="Proteomes" id="UP001152519"/>
    </source>
</evidence>
<sequence>MATFTLGLLLTGGVEVVHGIVLGAAAFASQAMVAPVIARRLERVDRACLALGQQNGVTAIILALSLQPSFPRAVGIVAPAIVTVNVLHTVSNALWLRTRMPNGDAQASAGSAVRGLPGESGTEAVDGPPSPSVNSGSRTPAGRTKRSA</sequence>
<dbReference type="RefSeq" id="WP_251487955.1">
    <property type="nucleotide sequence ID" value="NZ_CAJSLV010000047.1"/>
</dbReference>
<accession>A0A9W4DMH1</accession>
<proteinExistence type="predicted"/>
<organism evidence="2 3">
    <name type="scientific">Actinacidiphila cocklensis</name>
    <dbReference type="NCBI Taxonomy" id="887465"/>
    <lineage>
        <taxon>Bacteria</taxon>
        <taxon>Bacillati</taxon>
        <taxon>Actinomycetota</taxon>
        <taxon>Actinomycetes</taxon>
        <taxon>Kitasatosporales</taxon>
        <taxon>Streptomycetaceae</taxon>
        <taxon>Actinacidiphila</taxon>
    </lineage>
</organism>
<reference evidence="2" key="1">
    <citation type="submission" date="2021-05" db="EMBL/GenBank/DDBJ databases">
        <authorList>
            <person name="Arsene-Ploetze F."/>
        </authorList>
    </citation>
    <scope>NUCLEOTIDE SEQUENCE</scope>
    <source>
        <strain evidence="2">DSM 42138</strain>
    </source>
</reference>